<comment type="caution">
    <text evidence="1">The sequence shown here is derived from an EMBL/GenBank/DDBJ whole genome shotgun (WGS) entry which is preliminary data.</text>
</comment>
<organism evidence="1 2">
    <name type="scientific">SAR86 cluster bacterium</name>
    <dbReference type="NCBI Taxonomy" id="2030880"/>
    <lineage>
        <taxon>Bacteria</taxon>
        <taxon>Pseudomonadati</taxon>
        <taxon>Pseudomonadota</taxon>
        <taxon>Gammaproteobacteria</taxon>
        <taxon>SAR86 cluster</taxon>
    </lineage>
</organism>
<gene>
    <name evidence="1" type="ORF">COB20_08515</name>
</gene>
<dbReference type="EMBL" id="NVUL01000047">
    <property type="protein sequence ID" value="PCI77243.1"/>
    <property type="molecule type" value="Genomic_DNA"/>
</dbReference>
<dbReference type="Gene3D" id="3.30.70.1230">
    <property type="entry name" value="Nucleotide cyclase"/>
    <property type="match status" value="1"/>
</dbReference>
<evidence type="ECO:0000313" key="2">
    <source>
        <dbReference type="Proteomes" id="UP000218767"/>
    </source>
</evidence>
<name>A0A2A4X3R4_9GAMM</name>
<sequence length="769" mass="87158">MNSKASTSLFATIDQNSRVLLSIDKLSKGIDNYHIDVKLSSKFSSDIKKLVALLVSQIAIPKPKHWDNSNAFEKIRTEYLDMMTILIHRVKTDLSADEICFLQFAAIKIILRVTKAKLDSDIGNVTSRLADHRNKGSSEALATDQRLFWLKKNYDSILYNVNKQIFGQLQRVEERQLASIRKQFLGEEYKYIVDVLFNPILLVSDPSALPLMINEFCVYSWNGEATGFIDLNAKIEKLLNKRLRLLPLPAIGEDSTATIAEAEIHDELGGLFQTQTFFGPAKDTKALITEELSWLESPEIISALFDSKKNREQLATVRGEHGFGAWWKRRGETRNLERTLAKFFKLLRSEKILAQLLSSHHMRRSLNPLIMEQIDLKTACQFLSGNITTSKLQDSISGGNKLSSEQVKSLESLKAKIKDQISNADAADSLKLLIDVSRYRRALKYFRFAHRVFNRFTLLSSEQDLKLSKSAGTLYLMPTSTEIEEDDERICHHAIMKADVRGSTTVTDELQNKGLNPASYFSMRFFNPINKILETYGATKVFIEGDAIILSFLEFEHTPQEWFSVARACGYSKDMLKIVGSNNRYSTQMGLPLLELGVGICYADVAPRYLYDEDRSIMISGAIGDADRMSGCSWILREAIQKSLFNIDVLRMADGEFGKGEKGQQYIRYNVNGILLDDAAFSKLRDEITLRSVRMKLNGKQYLFHVGQYPDTSGRKKDLIIRVGKVGIWKGSQVHEDPDTDEVYYEVVVNRKVTKLVLETVSEKETATA</sequence>
<dbReference type="SUPFAM" id="SSF55073">
    <property type="entry name" value="Nucleotide cyclase"/>
    <property type="match status" value="1"/>
</dbReference>
<dbReference type="AlphaFoldDB" id="A0A2A4X3R4"/>
<evidence type="ECO:0000313" key="1">
    <source>
        <dbReference type="EMBL" id="PCI77243.1"/>
    </source>
</evidence>
<proteinExistence type="predicted"/>
<protein>
    <recommendedName>
        <fullName evidence="3">Guanylate cyclase domain-containing protein</fullName>
    </recommendedName>
</protein>
<reference evidence="2" key="1">
    <citation type="submission" date="2017-08" db="EMBL/GenBank/DDBJ databases">
        <title>A dynamic microbial community with high functional redundancy inhabits the cold, oxic subseafloor aquifer.</title>
        <authorList>
            <person name="Tully B.J."/>
            <person name="Wheat C.G."/>
            <person name="Glazer B.T."/>
            <person name="Huber J.A."/>
        </authorList>
    </citation>
    <scope>NUCLEOTIDE SEQUENCE [LARGE SCALE GENOMIC DNA]</scope>
</reference>
<evidence type="ECO:0008006" key="3">
    <source>
        <dbReference type="Google" id="ProtNLM"/>
    </source>
</evidence>
<dbReference type="Proteomes" id="UP000218767">
    <property type="component" value="Unassembled WGS sequence"/>
</dbReference>
<accession>A0A2A4X3R4</accession>
<dbReference type="InterPro" id="IPR029787">
    <property type="entry name" value="Nucleotide_cyclase"/>
</dbReference>